<dbReference type="Pfam" id="PF06439">
    <property type="entry name" value="3keto-disac_hyd"/>
    <property type="match status" value="1"/>
</dbReference>
<evidence type="ECO:0000313" key="2">
    <source>
        <dbReference type="EMBL" id="MFD0750990.1"/>
    </source>
</evidence>
<feature type="domain" description="3-keto-alpha-glucoside-1,2-lyase/3-keto-2-hydroxy-glucal hydratase" evidence="1">
    <location>
        <begin position="54"/>
        <end position="220"/>
    </location>
</feature>
<keyword evidence="2" id="KW-0378">Hydrolase</keyword>
<dbReference type="Gene3D" id="2.60.120.560">
    <property type="entry name" value="Exo-inulinase, domain 1"/>
    <property type="match status" value="1"/>
</dbReference>
<proteinExistence type="predicted"/>
<dbReference type="EMBL" id="JBHTHU010000009">
    <property type="protein sequence ID" value="MFD0750990.1"/>
    <property type="molecule type" value="Genomic_DNA"/>
</dbReference>
<dbReference type="InterPro" id="IPR010496">
    <property type="entry name" value="AL/BT2_dom"/>
</dbReference>
<gene>
    <name evidence="2" type="ORF">ACFQZS_12615</name>
</gene>
<organism evidence="2 3">
    <name type="scientific">Mucilaginibacter calamicampi</name>
    <dbReference type="NCBI Taxonomy" id="1302352"/>
    <lineage>
        <taxon>Bacteria</taxon>
        <taxon>Pseudomonadati</taxon>
        <taxon>Bacteroidota</taxon>
        <taxon>Sphingobacteriia</taxon>
        <taxon>Sphingobacteriales</taxon>
        <taxon>Sphingobacteriaceae</taxon>
        <taxon>Mucilaginibacter</taxon>
    </lineage>
</organism>
<name>A0ABW2YYY5_9SPHI</name>
<keyword evidence="3" id="KW-1185">Reference proteome</keyword>
<dbReference type="RefSeq" id="WP_377100754.1">
    <property type="nucleotide sequence ID" value="NZ_JBHTHU010000009.1"/>
</dbReference>
<protein>
    <submittedName>
        <fullName evidence="2">Family 16 glycoside hydrolase</fullName>
    </submittedName>
</protein>
<comment type="caution">
    <text evidence="2">The sequence shown here is derived from an EMBL/GenBank/DDBJ whole genome shotgun (WGS) entry which is preliminary data.</text>
</comment>
<accession>A0ABW2YYY5</accession>
<reference evidence="3" key="1">
    <citation type="journal article" date="2019" name="Int. J. Syst. Evol. Microbiol.">
        <title>The Global Catalogue of Microorganisms (GCM) 10K type strain sequencing project: providing services to taxonomists for standard genome sequencing and annotation.</title>
        <authorList>
            <consortium name="The Broad Institute Genomics Platform"/>
            <consortium name="The Broad Institute Genome Sequencing Center for Infectious Disease"/>
            <person name="Wu L."/>
            <person name="Ma J."/>
        </authorList>
    </citation>
    <scope>NUCLEOTIDE SEQUENCE [LARGE SCALE GENOMIC DNA]</scope>
    <source>
        <strain evidence="3">CCUG 63418</strain>
    </source>
</reference>
<evidence type="ECO:0000259" key="1">
    <source>
        <dbReference type="Pfam" id="PF06439"/>
    </source>
</evidence>
<dbReference type="Proteomes" id="UP001596958">
    <property type="component" value="Unassembled WGS sequence"/>
</dbReference>
<dbReference type="GO" id="GO:0016787">
    <property type="term" value="F:hydrolase activity"/>
    <property type="evidence" value="ECO:0007669"/>
    <property type="project" value="UniProtKB-KW"/>
</dbReference>
<evidence type="ECO:0000313" key="3">
    <source>
        <dbReference type="Proteomes" id="UP001596958"/>
    </source>
</evidence>
<sequence>MKGIKKYLLVTLVMIVNCGLGFPQQRTVSYNLSGLLSSGKLSTTNREATQLAGKEQDGIRISSSAGEGVVWLNEVKFSNGIIELDIKGKNVEQQSFLGVAFHGLEDTKTFDVIYLRPFNFEALDSVKRSHSVQYASHPEYPWQVLREKFNGKYETGLALVPDPNQWFHVRIEVNYPVVKTFVNGAAAPSLVVTKLNDRKSGILGLWVGNNSDGDFANLKITYLDKN</sequence>